<evidence type="ECO:0000313" key="1">
    <source>
        <dbReference type="EMBL" id="BAI79879.1"/>
    </source>
</evidence>
<dbReference type="AlphaFoldDB" id="D3PBA6"/>
<gene>
    <name evidence="1" type="ordered locus">DEFDS_0385</name>
</gene>
<dbReference type="RefSeq" id="WP_013007127.1">
    <property type="nucleotide sequence ID" value="NC_013939.1"/>
</dbReference>
<dbReference type="HOGENOM" id="CLU_177580_2_2_0"/>
<keyword evidence="2" id="KW-1185">Reference proteome</keyword>
<evidence type="ECO:0000313" key="2">
    <source>
        <dbReference type="Proteomes" id="UP000001520"/>
    </source>
</evidence>
<dbReference type="OrthoDB" id="8549727at2"/>
<protein>
    <recommendedName>
        <fullName evidence="3">Addiction module protein</fullName>
    </recommendedName>
</protein>
<sequence>MKTEKLFSEIESLPLDLKVKLVEKILLSINPIEKDIDKLWAEEAEKRLKEIETKKEKLISEEDIFKEIYKK</sequence>
<dbReference type="EMBL" id="AP011529">
    <property type="protein sequence ID" value="BAI79879.1"/>
    <property type="molecule type" value="Genomic_DNA"/>
</dbReference>
<name>D3PBA6_DEFDS</name>
<dbReference type="STRING" id="639282.DEFDS_0385"/>
<reference evidence="1 2" key="1">
    <citation type="journal article" date="2010" name="DNA Res.">
        <title>Bacterial lifestyle in a deep-sea hydrothermal vent chimney revealed by the genome sequence of the thermophilic bacterium Deferribacter desulfuricans SSM1.</title>
        <authorList>
            <person name="Takaki Y."/>
            <person name="Shimamura S."/>
            <person name="Nakagawa S."/>
            <person name="Fukuhara Y."/>
            <person name="Horikawa H."/>
            <person name="Ankai A."/>
            <person name="Harada T."/>
            <person name="Hosoyama A."/>
            <person name="Oguchi A."/>
            <person name="Fukui S."/>
            <person name="Fujita N."/>
            <person name="Takami H."/>
            <person name="Takai K."/>
        </authorList>
    </citation>
    <scope>NUCLEOTIDE SEQUENCE [LARGE SCALE GENOMIC DNA]</scope>
    <source>
        <strain evidence="2">DSM 14783 / JCM 11476 / NBRC 101012 / SSM1</strain>
    </source>
</reference>
<dbReference type="Pfam" id="PF09720">
    <property type="entry name" value="Unstab_antitox"/>
    <property type="match status" value="1"/>
</dbReference>
<dbReference type="InterPro" id="IPR013406">
    <property type="entry name" value="CHP02574_addiction_mod"/>
</dbReference>
<dbReference type="KEGG" id="ddf:DEFDS_0385"/>
<accession>D3PBA6</accession>
<dbReference type="Proteomes" id="UP000001520">
    <property type="component" value="Chromosome"/>
</dbReference>
<evidence type="ECO:0008006" key="3">
    <source>
        <dbReference type="Google" id="ProtNLM"/>
    </source>
</evidence>
<proteinExistence type="predicted"/>
<organism evidence="1 2">
    <name type="scientific">Deferribacter desulfuricans (strain DSM 14783 / JCM 11476 / NBRC 101012 / SSM1)</name>
    <dbReference type="NCBI Taxonomy" id="639282"/>
    <lineage>
        <taxon>Bacteria</taxon>
        <taxon>Pseudomonadati</taxon>
        <taxon>Deferribacterota</taxon>
        <taxon>Deferribacteres</taxon>
        <taxon>Deferribacterales</taxon>
        <taxon>Deferribacteraceae</taxon>
        <taxon>Deferribacter</taxon>
    </lineage>
</organism>